<evidence type="ECO:0000256" key="1">
    <source>
        <dbReference type="SAM" id="MobiDB-lite"/>
    </source>
</evidence>
<accession>A0A7K1LG87</accession>
<evidence type="ECO:0000313" key="2">
    <source>
        <dbReference type="EMBL" id="MUN54205.1"/>
    </source>
</evidence>
<evidence type="ECO:0000313" key="3">
    <source>
        <dbReference type="Proteomes" id="UP000462152"/>
    </source>
</evidence>
<dbReference type="Proteomes" id="UP000462152">
    <property type="component" value="Unassembled WGS sequence"/>
</dbReference>
<keyword evidence="3" id="KW-1185">Reference proteome</keyword>
<organism evidence="2 3">
    <name type="scientific">Rothia koreensis</name>
    <dbReference type="NCBI Taxonomy" id="592378"/>
    <lineage>
        <taxon>Bacteria</taxon>
        <taxon>Bacillati</taxon>
        <taxon>Actinomycetota</taxon>
        <taxon>Actinomycetes</taxon>
        <taxon>Micrococcales</taxon>
        <taxon>Micrococcaceae</taxon>
        <taxon>Rothia</taxon>
    </lineage>
</organism>
<dbReference type="AlphaFoldDB" id="A0A7K1LG87"/>
<reference evidence="2 3" key="1">
    <citation type="submission" date="2019-12" db="EMBL/GenBank/DDBJ databases">
        <authorList>
            <person name="Li J."/>
            <person name="Shi Y."/>
            <person name="Xu G."/>
            <person name="Xiao D."/>
            <person name="Ran X."/>
        </authorList>
    </citation>
    <scope>NUCLEOTIDE SEQUENCE [LARGE SCALE GENOMIC DNA]</scope>
    <source>
        <strain evidence="2 3">JCM 15915</strain>
    </source>
</reference>
<dbReference type="EMBL" id="WOGT01000001">
    <property type="protein sequence ID" value="MUN54205.1"/>
    <property type="molecule type" value="Genomic_DNA"/>
</dbReference>
<name>A0A7K1LG87_9MICC</name>
<dbReference type="RefSeq" id="WP_156265282.1">
    <property type="nucleotide sequence ID" value="NZ_WOGT01000001.1"/>
</dbReference>
<comment type="caution">
    <text evidence="2">The sequence shown here is derived from an EMBL/GenBank/DDBJ whole genome shotgun (WGS) entry which is preliminary data.</text>
</comment>
<sequence>MDPELDKALAEIRQELEALHQKVDRLLQQQPPIPPDEPFPAHQPPAAPPSADPSQPTMDNADKTTSAPPTV</sequence>
<proteinExistence type="predicted"/>
<feature type="compositionally biased region" description="Pro residues" evidence="1">
    <location>
        <begin position="31"/>
        <end position="51"/>
    </location>
</feature>
<feature type="region of interest" description="Disordered" evidence="1">
    <location>
        <begin position="23"/>
        <end position="71"/>
    </location>
</feature>
<gene>
    <name evidence="2" type="ORF">GMA10_03065</name>
</gene>
<protein>
    <submittedName>
        <fullName evidence="2">Uncharacterized protein</fullName>
    </submittedName>
</protein>